<protein>
    <recommendedName>
        <fullName evidence="11">Glycosyltransferase RgtA/B/C/D-like domain-containing protein</fullName>
    </recommendedName>
</protein>
<accession>A0A1F6B184</accession>
<keyword evidence="5 8" id="KW-0812">Transmembrane</keyword>
<keyword evidence="3" id="KW-0328">Glycosyltransferase</keyword>
<evidence type="ECO:0000256" key="8">
    <source>
        <dbReference type="SAM" id="Phobius"/>
    </source>
</evidence>
<feature type="transmembrane region" description="Helical" evidence="8">
    <location>
        <begin position="117"/>
        <end position="132"/>
    </location>
</feature>
<dbReference type="AlphaFoldDB" id="A0A1F6B184"/>
<organism evidence="9 10">
    <name type="scientific">Candidatus Gottesmanbacteria bacterium RIFCSPLOWO2_01_FULL_46_9</name>
    <dbReference type="NCBI Taxonomy" id="1798394"/>
    <lineage>
        <taxon>Bacteria</taxon>
        <taxon>Candidatus Gottesmaniibacteriota</taxon>
    </lineage>
</organism>
<feature type="transmembrane region" description="Helical" evidence="8">
    <location>
        <begin position="225"/>
        <end position="245"/>
    </location>
</feature>
<dbReference type="GO" id="GO:0016763">
    <property type="term" value="F:pentosyltransferase activity"/>
    <property type="evidence" value="ECO:0007669"/>
    <property type="project" value="TreeGrafter"/>
</dbReference>
<dbReference type="EMBL" id="MFJX01000026">
    <property type="protein sequence ID" value="OGG30676.1"/>
    <property type="molecule type" value="Genomic_DNA"/>
</dbReference>
<evidence type="ECO:0000256" key="4">
    <source>
        <dbReference type="ARBA" id="ARBA00022679"/>
    </source>
</evidence>
<feature type="transmembrane region" description="Helical" evidence="8">
    <location>
        <begin position="190"/>
        <end position="213"/>
    </location>
</feature>
<dbReference type="GO" id="GO:0005886">
    <property type="term" value="C:plasma membrane"/>
    <property type="evidence" value="ECO:0007669"/>
    <property type="project" value="UniProtKB-SubCell"/>
</dbReference>
<sequence>MNKWVLLILKNLPMIILGVLLAFLMYWRWKVGLTRFFDVDEFSYLHWTADFARGSRPYTDFFMFFTPGFLWFFAPLVFLFPHGPMIFLAARVVSLGIFAVMLVLLGVLFASIRGRRWALLPVVLLAFLPMPYDKFLETRPDNLATLLAFGGLVFQVSALLGAKKSQALWFWSGMCYMASLVVFVKTLPFVLVGCAIAILDSVWGKGVPFGVWWKNLLRRKPDPDIRAFFVGLLIPLGVFLVWVSSLGDIGKVWYSLTKLPFEANMIGKLGLMEPHLFFFPNGSFYGGSATVTNGLILNHTLWFIGIIAGVVRFFTPFIAAAGDRRKALAELLIGGVFVLSVVLYVQFFPLKHSQYLIPIALFIAYYSSDAFVLGLQWINKTMGIIALGLVLIAGAYIIGKTTIEVNQVKLFWSNTVQLQQVALLVDSIPPQAEVLDLEGRMLFWRDPYYICCVPFGSFTRFLSRQPPVLRDVLEMKKVPYIYQGDSNRFSVLSYEDQLYIRKAYVPVTGWGETLWERIGI</sequence>
<gene>
    <name evidence="9" type="ORF">A3A63_00650</name>
</gene>
<evidence type="ECO:0000256" key="5">
    <source>
        <dbReference type="ARBA" id="ARBA00022692"/>
    </source>
</evidence>
<evidence type="ECO:0000256" key="6">
    <source>
        <dbReference type="ARBA" id="ARBA00022989"/>
    </source>
</evidence>
<keyword evidence="4" id="KW-0808">Transferase</keyword>
<dbReference type="InterPro" id="IPR050297">
    <property type="entry name" value="LipidA_mod_glycosyltrf_83"/>
</dbReference>
<reference evidence="9 10" key="1">
    <citation type="journal article" date="2016" name="Nat. Commun.">
        <title>Thousands of microbial genomes shed light on interconnected biogeochemical processes in an aquifer system.</title>
        <authorList>
            <person name="Anantharaman K."/>
            <person name="Brown C.T."/>
            <person name="Hug L.A."/>
            <person name="Sharon I."/>
            <person name="Castelle C.J."/>
            <person name="Probst A.J."/>
            <person name="Thomas B.C."/>
            <person name="Singh A."/>
            <person name="Wilkins M.J."/>
            <person name="Karaoz U."/>
            <person name="Brodie E.L."/>
            <person name="Williams K.H."/>
            <person name="Hubbard S.S."/>
            <person name="Banfield J.F."/>
        </authorList>
    </citation>
    <scope>NUCLEOTIDE SEQUENCE [LARGE SCALE GENOMIC DNA]</scope>
</reference>
<feature type="transmembrane region" description="Helical" evidence="8">
    <location>
        <begin position="355"/>
        <end position="375"/>
    </location>
</feature>
<feature type="transmembrane region" description="Helical" evidence="8">
    <location>
        <begin position="6"/>
        <end position="27"/>
    </location>
</feature>
<evidence type="ECO:0000256" key="3">
    <source>
        <dbReference type="ARBA" id="ARBA00022676"/>
    </source>
</evidence>
<feature type="transmembrane region" description="Helical" evidence="8">
    <location>
        <begin position="301"/>
        <end position="321"/>
    </location>
</feature>
<keyword evidence="7 8" id="KW-0472">Membrane</keyword>
<feature type="transmembrane region" description="Helical" evidence="8">
    <location>
        <begin position="86"/>
        <end position="110"/>
    </location>
</feature>
<evidence type="ECO:0000256" key="2">
    <source>
        <dbReference type="ARBA" id="ARBA00022475"/>
    </source>
</evidence>
<name>A0A1F6B184_9BACT</name>
<evidence type="ECO:0000313" key="9">
    <source>
        <dbReference type="EMBL" id="OGG30676.1"/>
    </source>
</evidence>
<feature type="transmembrane region" description="Helical" evidence="8">
    <location>
        <begin position="61"/>
        <end position="80"/>
    </location>
</feature>
<dbReference type="Proteomes" id="UP000176450">
    <property type="component" value="Unassembled WGS sequence"/>
</dbReference>
<comment type="caution">
    <text evidence="9">The sequence shown here is derived from an EMBL/GenBank/DDBJ whole genome shotgun (WGS) entry which is preliminary data.</text>
</comment>
<evidence type="ECO:0000256" key="1">
    <source>
        <dbReference type="ARBA" id="ARBA00004651"/>
    </source>
</evidence>
<keyword evidence="2" id="KW-1003">Cell membrane</keyword>
<feature type="transmembrane region" description="Helical" evidence="8">
    <location>
        <begin position="144"/>
        <end position="161"/>
    </location>
</feature>
<comment type="subcellular location">
    <subcellularLocation>
        <location evidence="1">Cell membrane</location>
        <topology evidence="1">Multi-pass membrane protein</topology>
    </subcellularLocation>
</comment>
<dbReference type="GO" id="GO:0009103">
    <property type="term" value="P:lipopolysaccharide biosynthetic process"/>
    <property type="evidence" value="ECO:0007669"/>
    <property type="project" value="UniProtKB-ARBA"/>
</dbReference>
<feature type="transmembrane region" description="Helical" evidence="8">
    <location>
        <begin position="328"/>
        <end position="349"/>
    </location>
</feature>
<dbReference type="PANTHER" id="PTHR33908:SF11">
    <property type="entry name" value="MEMBRANE PROTEIN"/>
    <property type="match status" value="1"/>
</dbReference>
<proteinExistence type="predicted"/>
<keyword evidence="6 8" id="KW-1133">Transmembrane helix</keyword>
<evidence type="ECO:0008006" key="11">
    <source>
        <dbReference type="Google" id="ProtNLM"/>
    </source>
</evidence>
<evidence type="ECO:0000256" key="7">
    <source>
        <dbReference type="ARBA" id="ARBA00023136"/>
    </source>
</evidence>
<evidence type="ECO:0000313" key="10">
    <source>
        <dbReference type="Proteomes" id="UP000176450"/>
    </source>
</evidence>
<feature type="transmembrane region" description="Helical" evidence="8">
    <location>
        <begin position="382"/>
        <end position="399"/>
    </location>
</feature>
<dbReference type="PANTHER" id="PTHR33908">
    <property type="entry name" value="MANNOSYLTRANSFERASE YKCB-RELATED"/>
    <property type="match status" value="1"/>
</dbReference>